<keyword evidence="6" id="KW-0378">Hydrolase</keyword>
<dbReference type="InterPro" id="IPR014718">
    <property type="entry name" value="GH-type_carb-bd"/>
</dbReference>
<dbReference type="InterPro" id="IPR017853">
    <property type="entry name" value="GH"/>
</dbReference>
<proteinExistence type="predicted"/>
<feature type="signal peptide" evidence="4">
    <location>
        <begin position="1"/>
        <end position="22"/>
    </location>
</feature>
<comment type="cofactor">
    <cofactor evidence="1">
        <name>Ca(2+)</name>
        <dbReference type="ChEBI" id="CHEBI:29108"/>
    </cofactor>
</comment>
<dbReference type="Gene3D" id="3.20.20.70">
    <property type="entry name" value="Aldolase class I"/>
    <property type="match status" value="1"/>
</dbReference>
<evidence type="ECO:0000256" key="1">
    <source>
        <dbReference type="ARBA" id="ARBA00001913"/>
    </source>
</evidence>
<accession>A0A1M6K9J8</accession>
<dbReference type="Proteomes" id="UP000184050">
    <property type="component" value="Unassembled WGS sequence"/>
</dbReference>
<sequence>MKNYLTAFFTLFFMTISSAVFSQQAAEIASPNGHLQLSVLMENDKPVYTVSYNGKSMLENSPLGLITNEGDFTSHMSFVESATGDVEKNYVQNKIKQSYITYHANTLKCTFLNADEKQIDILFQVSNNDIAFRYELPMWGDTRACVVEKEATGFRFPSFTRSYLSHMMRPMEAFARTSPSYESGYEADFPMENNRSPEGYVFPGLFQIGDDGWVLVSETGVRSLYCASHLSKYTDGIYTIDYPNPAQNNGFGSSGAQIGLPGVTPWRTITVGETLKPIVETTVPWDVVEPLYKPSIDYQFGRGTWSWIIWQDQSMNFEDQVKYIDLAAALDYEFILVDAWWDSNLGYDKMEELISYARSKDVGVFLWYNSNGSSNDAFQTPVNKMNTSVARKKEMK</sequence>
<dbReference type="STRING" id="1168035.SAMN05444280_12287"/>
<dbReference type="GO" id="GO:0030246">
    <property type="term" value="F:carbohydrate binding"/>
    <property type="evidence" value="ECO:0007669"/>
    <property type="project" value="InterPro"/>
</dbReference>
<dbReference type="InterPro" id="IPR013785">
    <property type="entry name" value="Aldolase_TIM"/>
</dbReference>
<dbReference type="SUPFAM" id="SSF51445">
    <property type="entry name" value="(Trans)glycosidases"/>
    <property type="match status" value="1"/>
</dbReference>
<feature type="chain" id="PRO_5012500307" evidence="4">
    <location>
        <begin position="23"/>
        <end position="396"/>
    </location>
</feature>
<evidence type="ECO:0000313" key="6">
    <source>
        <dbReference type="EMBL" id="SHJ55638.1"/>
    </source>
</evidence>
<evidence type="ECO:0000256" key="2">
    <source>
        <dbReference type="ARBA" id="ARBA00011245"/>
    </source>
</evidence>
<comment type="subunit">
    <text evidence="2">Monomer.</text>
</comment>
<keyword evidence="4" id="KW-0732">Signal</keyword>
<dbReference type="AlphaFoldDB" id="A0A1M6K9J8"/>
<keyword evidence="3" id="KW-0106">Calcium</keyword>
<keyword evidence="7" id="KW-1185">Reference proteome</keyword>
<evidence type="ECO:0000259" key="5">
    <source>
        <dbReference type="Pfam" id="PF14508"/>
    </source>
</evidence>
<dbReference type="InterPro" id="IPR052720">
    <property type="entry name" value="Glycosyl_hydrolase_97"/>
</dbReference>
<evidence type="ECO:0000313" key="7">
    <source>
        <dbReference type="Proteomes" id="UP000184050"/>
    </source>
</evidence>
<gene>
    <name evidence="6" type="ORF">SAMN05444280_12287</name>
</gene>
<organism evidence="6 7">
    <name type="scientific">Tangfeifania diversioriginum</name>
    <dbReference type="NCBI Taxonomy" id="1168035"/>
    <lineage>
        <taxon>Bacteria</taxon>
        <taxon>Pseudomonadati</taxon>
        <taxon>Bacteroidota</taxon>
        <taxon>Bacteroidia</taxon>
        <taxon>Marinilabiliales</taxon>
        <taxon>Prolixibacteraceae</taxon>
        <taxon>Tangfeifania</taxon>
    </lineage>
</organism>
<dbReference type="Gene3D" id="2.70.98.10">
    <property type="match status" value="1"/>
</dbReference>
<feature type="domain" description="Glycosyl-hydrolase 97 N-terminal" evidence="5">
    <location>
        <begin position="28"/>
        <end position="290"/>
    </location>
</feature>
<reference evidence="6 7" key="1">
    <citation type="submission" date="2016-11" db="EMBL/GenBank/DDBJ databases">
        <authorList>
            <person name="Jaros S."/>
            <person name="Januszkiewicz K."/>
            <person name="Wedrychowicz H."/>
        </authorList>
    </citation>
    <scope>NUCLEOTIDE SEQUENCE [LARGE SCALE GENOMIC DNA]</scope>
    <source>
        <strain evidence="6 7">DSM 27063</strain>
    </source>
</reference>
<dbReference type="InterPro" id="IPR029486">
    <property type="entry name" value="GH97_N"/>
</dbReference>
<dbReference type="Pfam" id="PF14508">
    <property type="entry name" value="GH97_N"/>
    <property type="match status" value="1"/>
</dbReference>
<protein>
    <submittedName>
        <fullName evidence="6">Glycoside hydrolase 97</fullName>
    </submittedName>
</protein>
<dbReference type="PANTHER" id="PTHR35803">
    <property type="entry name" value="GLUCAN 1,4-ALPHA-GLUCOSIDASE SUSB-RELATED"/>
    <property type="match status" value="1"/>
</dbReference>
<name>A0A1M6K9J8_9BACT</name>
<dbReference type="GO" id="GO:0016787">
    <property type="term" value="F:hydrolase activity"/>
    <property type="evidence" value="ECO:0007669"/>
    <property type="project" value="UniProtKB-KW"/>
</dbReference>
<evidence type="ECO:0000256" key="3">
    <source>
        <dbReference type="ARBA" id="ARBA00022837"/>
    </source>
</evidence>
<dbReference type="PANTHER" id="PTHR35803:SF2">
    <property type="entry name" value="RETAINING ALPHA-GALACTOSIDASE"/>
    <property type="match status" value="1"/>
</dbReference>
<evidence type="ECO:0000256" key="4">
    <source>
        <dbReference type="SAM" id="SignalP"/>
    </source>
</evidence>
<dbReference type="EMBL" id="FQZE01000022">
    <property type="protein sequence ID" value="SHJ55638.1"/>
    <property type="molecule type" value="Genomic_DNA"/>
</dbReference>